<sequence length="381" mass="41672">LVKVSERESGAGLSDSARELLGLFMHFNGRSGVLPLTLLVTGQALLDRDMSLEASVLLNMGCYLLPKATTPPLAAVKKTRTKKAVHTQDMKTRTKKAVHTQERNGAVELKCQILHLRAALRSGRIHRVHDHLKPLLNAYPDSEAVALLTAAAPGRRRTIIRHVTRIISHDPTQGPMWALIAVQQMESNSYQLAASAAIIGCQLMPAEPLFPLIACAAYACHASGAKASRSSIRSDHMLKSLSFLFLYTHLRGVHMPESAFNCARLFHHMGMVYLAEPLYRLILSSPAGKLREPVNTALRSLLPGSHPFAHMLPPPDLETAASTVWIHAPEGVQPIQTTPGISAPIGYDYRNEAAHNLVQLYASVGSMSAALSVMDEWLRYD</sequence>
<dbReference type="PANTHER" id="PTHR23082:SF0">
    <property type="entry name" value="GENERAL TRANSCRIPTION FACTOR 3C POLYPEPTIDE 3"/>
    <property type="match status" value="1"/>
</dbReference>
<dbReference type="EMBL" id="BDIP01003345">
    <property type="protein sequence ID" value="GIQ87586.1"/>
    <property type="molecule type" value="Genomic_DNA"/>
</dbReference>
<keyword evidence="2" id="KW-1185">Reference proteome</keyword>
<evidence type="ECO:0000313" key="2">
    <source>
        <dbReference type="Proteomes" id="UP000265618"/>
    </source>
</evidence>
<dbReference type="PANTHER" id="PTHR23082">
    <property type="entry name" value="TRANSCRIPTION INITIATION FACTOR IIIC TFIIIC , POLYPEPTIDE 3-RELATED"/>
    <property type="match status" value="1"/>
</dbReference>
<dbReference type="AlphaFoldDB" id="A0A9K3D2N8"/>
<proteinExistence type="predicted"/>
<accession>A0A9K3D2N8</accession>
<organism evidence="1 2">
    <name type="scientific">Kipferlia bialata</name>
    <dbReference type="NCBI Taxonomy" id="797122"/>
    <lineage>
        <taxon>Eukaryota</taxon>
        <taxon>Metamonada</taxon>
        <taxon>Carpediemonas-like organisms</taxon>
        <taxon>Kipferlia</taxon>
    </lineage>
</organism>
<name>A0A9K3D2N8_9EUKA</name>
<dbReference type="Proteomes" id="UP000265618">
    <property type="component" value="Unassembled WGS sequence"/>
</dbReference>
<feature type="non-terminal residue" evidence="1">
    <location>
        <position position="1"/>
    </location>
</feature>
<comment type="caution">
    <text evidence="1">The sequence shown here is derived from an EMBL/GenBank/DDBJ whole genome shotgun (WGS) entry which is preliminary data.</text>
</comment>
<gene>
    <name evidence="1" type="ORF">KIPB_009653</name>
</gene>
<dbReference type="GO" id="GO:0000127">
    <property type="term" value="C:transcription factor TFIIIC complex"/>
    <property type="evidence" value="ECO:0007669"/>
    <property type="project" value="TreeGrafter"/>
</dbReference>
<dbReference type="InterPro" id="IPR039340">
    <property type="entry name" value="Tfc4/TFIIIC-102/Sfc4"/>
</dbReference>
<protein>
    <submittedName>
        <fullName evidence="1">Uncharacterized protein</fullName>
    </submittedName>
</protein>
<evidence type="ECO:0000313" key="1">
    <source>
        <dbReference type="EMBL" id="GIQ87586.1"/>
    </source>
</evidence>
<dbReference type="GO" id="GO:0006383">
    <property type="term" value="P:transcription by RNA polymerase III"/>
    <property type="evidence" value="ECO:0007669"/>
    <property type="project" value="InterPro"/>
</dbReference>
<reference evidence="1 2" key="1">
    <citation type="journal article" date="2018" name="PLoS ONE">
        <title>The draft genome of Kipferlia bialata reveals reductive genome evolution in fornicate parasites.</title>
        <authorList>
            <person name="Tanifuji G."/>
            <person name="Takabayashi S."/>
            <person name="Kume K."/>
            <person name="Takagi M."/>
            <person name="Nakayama T."/>
            <person name="Kamikawa R."/>
            <person name="Inagaki Y."/>
            <person name="Hashimoto T."/>
        </authorList>
    </citation>
    <scope>NUCLEOTIDE SEQUENCE [LARGE SCALE GENOMIC DNA]</scope>
    <source>
        <strain evidence="1">NY0173</strain>
    </source>
</reference>